<evidence type="ECO:0000256" key="3">
    <source>
        <dbReference type="ARBA" id="ARBA00022597"/>
    </source>
</evidence>
<evidence type="ECO:0000256" key="8">
    <source>
        <dbReference type="ARBA" id="ARBA00023136"/>
    </source>
</evidence>
<dbReference type="InterPro" id="IPR027417">
    <property type="entry name" value="P-loop_NTPase"/>
</dbReference>
<evidence type="ECO:0000313" key="10">
    <source>
        <dbReference type="EMBL" id="MDQ0165251.1"/>
    </source>
</evidence>
<keyword evidence="2" id="KW-1003">Cell membrane</keyword>
<dbReference type="Pfam" id="PF00005">
    <property type="entry name" value="ABC_tran"/>
    <property type="match status" value="2"/>
</dbReference>
<dbReference type="InterPro" id="IPR017871">
    <property type="entry name" value="ABC_transporter-like_CS"/>
</dbReference>
<protein>
    <submittedName>
        <fullName evidence="10">Simple sugar transport system ATP-binding protein</fullName>
    </submittedName>
</protein>
<keyword evidence="6 10" id="KW-0067">ATP-binding</keyword>
<keyword evidence="8" id="KW-0472">Membrane</keyword>
<dbReference type="GO" id="GO:0005524">
    <property type="term" value="F:ATP binding"/>
    <property type="evidence" value="ECO:0007669"/>
    <property type="project" value="UniProtKB-KW"/>
</dbReference>
<evidence type="ECO:0000256" key="6">
    <source>
        <dbReference type="ARBA" id="ARBA00022840"/>
    </source>
</evidence>
<dbReference type="SUPFAM" id="SSF52540">
    <property type="entry name" value="P-loop containing nucleoside triphosphate hydrolases"/>
    <property type="match status" value="2"/>
</dbReference>
<dbReference type="RefSeq" id="WP_343834726.1">
    <property type="nucleotide sequence ID" value="NZ_BAAADK010000045.1"/>
</dbReference>
<dbReference type="CDD" id="cd03216">
    <property type="entry name" value="ABC_Carb_Monos_I"/>
    <property type="match status" value="1"/>
</dbReference>
<keyword evidence="11" id="KW-1185">Reference proteome</keyword>
<dbReference type="InterPro" id="IPR003593">
    <property type="entry name" value="AAA+_ATPase"/>
</dbReference>
<evidence type="ECO:0000259" key="9">
    <source>
        <dbReference type="PROSITE" id="PS50893"/>
    </source>
</evidence>
<keyword evidence="5" id="KW-0547">Nucleotide-binding</keyword>
<keyword evidence="4" id="KW-0677">Repeat</keyword>
<dbReference type="PANTHER" id="PTHR43790">
    <property type="entry name" value="CARBOHYDRATE TRANSPORT ATP-BINDING PROTEIN MG119-RELATED"/>
    <property type="match status" value="1"/>
</dbReference>
<feature type="domain" description="ABC transporter" evidence="9">
    <location>
        <begin position="245"/>
        <end position="496"/>
    </location>
</feature>
<comment type="caution">
    <text evidence="10">The sequence shown here is derived from an EMBL/GenBank/DDBJ whole genome shotgun (WGS) entry which is preliminary data.</text>
</comment>
<evidence type="ECO:0000256" key="7">
    <source>
        <dbReference type="ARBA" id="ARBA00022967"/>
    </source>
</evidence>
<evidence type="ECO:0000256" key="5">
    <source>
        <dbReference type="ARBA" id="ARBA00022741"/>
    </source>
</evidence>
<dbReference type="CDD" id="cd03215">
    <property type="entry name" value="ABC_Carb_Monos_II"/>
    <property type="match status" value="1"/>
</dbReference>
<evidence type="ECO:0000256" key="1">
    <source>
        <dbReference type="ARBA" id="ARBA00022448"/>
    </source>
</evidence>
<organism evidence="10 11">
    <name type="scientific">Caldalkalibacillus horti</name>
    <dbReference type="NCBI Taxonomy" id="77523"/>
    <lineage>
        <taxon>Bacteria</taxon>
        <taxon>Bacillati</taxon>
        <taxon>Bacillota</taxon>
        <taxon>Bacilli</taxon>
        <taxon>Bacillales</taxon>
        <taxon>Bacillaceae</taxon>
        <taxon>Caldalkalibacillus</taxon>
    </lineage>
</organism>
<accession>A0ABT9VW90</accession>
<dbReference type="PANTHER" id="PTHR43790:SF3">
    <property type="entry name" value="D-ALLOSE IMPORT ATP-BINDING PROTEIN ALSA-RELATED"/>
    <property type="match status" value="1"/>
</dbReference>
<keyword evidence="3 10" id="KW-0762">Sugar transport</keyword>
<dbReference type="SMART" id="SM00382">
    <property type="entry name" value="AAA"/>
    <property type="match status" value="2"/>
</dbReference>
<feature type="domain" description="ABC transporter" evidence="9">
    <location>
        <begin position="1"/>
        <end position="238"/>
    </location>
</feature>
<dbReference type="InterPro" id="IPR050107">
    <property type="entry name" value="ABC_carbohydrate_import_ATPase"/>
</dbReference>
<dbReference type="PROSITE" id="PS50893">
    <property type="entry name" value="ABC_TRANSPORTER_2"/>
    <property type="match status" value="2"/>
</dbReference>
<dbReference type="Gene3D" id="3.40.50.300">
    <property type="entry name" value="P-loop containing nucleotide triphosphate hydrolases"/>
    <property type="match status" value="2"/>
</dbReference>
<gene>
    <name evidence="10" type="ORF">J2S11_001151</name>
</gene>
<keyword evidence="1" id="KW-0813">Transport</keyword>
<dbReference type="PROSITE" id="PS00211">
    <property type="entry name" value="ABC_TRANSPORTER_1"/>
    <property type="match status" value="1"/>
</dbReference>
<evidence type="ECO:0000256" key="4">
    <source>
        <dbReference type="ARBA" id="ARBA00022737"/>
    </source>
</evidence>
<sequence length="504" mass="55446">MNKIIKNFSGVQVLKQVDLTLVGGEIHALLGANGAGKSTLIKILSGAYSLDDGEIILDGHEVSISSPQEAKELGIHTVYQEVDTALIPTLSVAENIFIDDYANLKSSFFVAWKDLYSRAEELLNRVGASISVKANISELSLSDKQLVLVARALAQEAKFVILDEPTAPLSVTESENLYRIMRQLKDSGVGVVFISHRLAEVFELSDRITVLRDGQNVSSESKSETSMNHVIEAMLGQALVEEFPKSSVSIGKRLFEAQGLADGGRVKKINLHVSEGEIVGIFGLVGAGKTETARLLFAADPAKYGELYLYESGKRRKLQLKQPIDAVQHGIVLVPEERRREGLITQETVRKNISLSTLKKWSKLGFIQQKVEKSTVEQIISSLGIKTNSMNQHVHDLSGGNQQKVVVGKWLLEEANVYIFDEPTKGIDVGAKRDMYQLIGDLANQGKGILYFSCEHNELIGIADRVLIMYEGQIVKELMREELTQEKLMYYASGGQESGNNQAG</sequence>
<name>A0ABT9VW90_9BACI</name>
<evidence type="ECO:0000313" key="11">
    <source>
        <dbReference type="Proteomes" id="UP001235840"/>
    </source>
</evidence>
<dbReference type="EMBL" id="JAUSTY010000004">
    <property type="protein sequence ID" value="MDQ0165251.1"/>
    <property type="molecule type" value="Genomic_DNA"/>
</dbReference>
<dbReference type="InterPro" id="IPR003439">
    <property type="entry name" value="ABC_transporter-like_ATP-bd"/>
</dbReference>
<dbReference type="Proteomes" id="UP001235840">
    <property type="component" value="Unassembled WGS sequence"/>
</dbReference>
<reference evidence="10 11" key="1">
    <citation type="submission" date="2023-07" db="EMBL/GenBank/DDBJ databases">
        <title>Genomic Encyclopedia of Type Strains, Phase IV (KMG-IV): sequencing the most valuable type-strain genomes for metagenomic binning, comparative biology and taxonomic classification.</title>
        <authorList>
            <person name="Goeker M."/>
        </authorList>
    </citation>
    <scope>NUCLEOTIDE SEQUENCE [LARGE SCALE GENOMIC DNA]</scope>
    <source>
        <strain evidence="10 11">DSM 12751</strain>
    </source>
</reference>
<keyword evidence="7" id="KW-1278">Translocase</keyword>
<evidence type="ECO:0000256" key="2">
    <source>
        <dbReference type="ARBA" id="ARBA00022475"/>
    </source>
</evidence>
<proteinExistence type="predicted"/>